<keyword evidence="6" id="KW-1185">Reference proteome</keyword>
<gene>
    <name evidence="5" type="ORF">TPA0910_67900</name>
</gene>
<comment type="caution">
    <text evidence="5">The sequence shown here is derived from an EMBL/GenBank/DDBJ whole genome shotgun (WGS) entry which is preliminary data.</text>
</comment>
<dbReference type="Pfam" id="PF02311">
    <property type="entry name" value="AraC_binding"/>
    <property type="match status" value="1"/>
</dbReference>
<dbReference type="SUPFAM" id="SSF51182">
    <property type="entry name" value="RmlC-like cupins"/>
    <property type="match status" value="1"/>
</dbReference>
<sequence>MYGKSEDREDYQRTPRPLAAMARDLPDGHVIPEHSHRRAQLIYGSAGAITVTTPEGTWVAPPQRAVWIPSGVMHSMRTSGEVPMRTLYIEPGARANLPASCTVITVTPLLRELLLAATRLPIEYNPRDREGRIMELLLDEFEPLAVEPLQLPLPREDVLLRVCRRVIDQPELVWTTAEAAKYAHMSERTFARHFVTEVGCTFGRWRQQARLLAAIEMLARGEPIARVSVQLSYDSPSAFSAMFRRCLGTPPSQYFGSCQREAVS</sequence>
<dbReference type="Proteomes" id="UP001054854">
    <property type="component" value="Unassembled WGS sequence"/>
</dbReference>
<evidence type="ECO:0000256" key="2">
    <source>
        <dbReference type="ARBA" id="ARBA00023125"/>
    </source>
</evidence>
<proteinExistence type="predicted"/>
<dbReference type="PANTHER" id="PTHR11019:SF159">
    <property type="entry name" value="TRANSCRIPTIONAL REGULATOR-RELATED"/>
    <property type="match status" value="1"/>
</dbReference>
<evidence type="ECO:0000256" key="3">
    <source>
        <dbReference type="ARBA" id="ARBA00023163"/>
    </source>
</evidence>
<dbReference type="Gene3D" id="1.10.10.60">
    <property type="entry name" value="Homeodomain-like"/>
    <property type="match status" value="1"/>
</dbReference>
<evidence type="ECO:0000259" key="4">
    <source>
        <dbReference type="PROSITE" id="PS01124"/>
    </source>
</evidence>
<dbReference type="RefSeq" id="WP_062013261.1">
    <property type="nucleotide sequence ID" value="NZ_BBON01000102.1"/>
</dbReference>
<dbReference type="SUPFAM" id="SSF46689">
    <property type="entry name" value="Homeodomain-like"/>
    <property type="match status" value="1"/>
</dbReference>
<dbReference type="PANTHER" id="PTHR11019">
    <property type="entry name" value="HTH-TYPE TRANSCRIPTIONAL REGULATOR NIMR"/>
    <property type="match status" value="1"/>
</dbReference>
<accession>A0ABQ3U9S2</accession>
<evidence type="ECO:0000313" key="6">
    <source>
        <dbReference type="Proteomes" id="UP001054854"/>
    </source>
</evidence>
<dbReference type="InterPro" id="IPR003313">
    <property type="entry name" value="AraC-bd"/>
</dbReference>
<dbReference type="Pfam" id="PF12833">
    <property type="entry name" value="HTH_18"/>
    <property type="match status" value="1"/>
</dbReference>
<dbReference type="InterPro" id="IPR018060">
    <property type="entry name" value="HTH_AraC"/>
</dbReference>
<protein>
    <submittedName>
        <fullName evidence="5">AraC family transcriptional regulator</fullName>
    </submittedName>
</protein>
<feature type="domain" description="HTH araC/xylS-type" evidence="4">
    <location>
        <begin position="157"/>
        <end position="257"/>
    </location>
</feature>
<dbReference type="EMBL" id="BNEK01000005">
    <property type="protein sequence ID" value="GHJ32357.1"/>
    <property type="molecule type" value="Genomic_DNA"/>
</dbReference>
<organism evidence="5 6">
    <name type="scientific">Streptomyces hygroscopicus</name>
    <dbReference type="NCBI Taxonomy" id="1912"/>
    <lineage>
        <taxon>Bacteria</taxon>
        <taxon>Bacillati</taxon>
        <taxon>Actinomycetota</taxon>
        <taxon>Actinomycetes</taxon>
        <taxon>Kitasatosporales</taxon>
        <taxon>Streptomycetaceae</taxon>
        <taxon>Streptomyces</taxon>
        <taxon>Streptomyces violaceusniger group</taxon>
    </lineage>
</organism>
<dbReference type="Gene3D" id="2.60.120.10">
    <property type="entry name" value="Jelly Rolls"/>
    <property type="match status" value="1"/>
</dbReference>
<dbReference type="SMART" id="SM00342">
    <property type="entry name" value="HTH_ARAC"/>
    <property type="match status" value="1"/>
</dbReference>
<keyword evidence="1" id="KW-0805">Transcription regulation</keyword>
<dbReference type="InterPro" id="IPR014710">
    <property type="entry name" value="RmlC-like_jellyroll"/>
</dbReference>
<keyword evidence="2" id="KW-0238">DNA-binding</keyword>
<dbReference type="InterPro" id="IPR011051">
    <property type="entry name" value="RmlC_Cupin_sf"/>
</dbReference>
<dbReference type="InterPro" id="IPR009057">
    <property type="entry name" value="Homeodomain-like_sf"/>
</dbReference>
<keyword evidence="3" id="KW-0804">Transcription</keyword>
<evidence type="ECO:0000256" key="1">
    <source>
        <dbReference type="ARBA" id="ARBA00023015"/>
    </source>
</evidence>
<reference evidence="5" key="1">
    <citation type="submission" date="2024-05" db="EMBL/GenBank/DDBJ databases">
        <title>Whole genome shotgun sequence of Streptomyces hygroscopicus NBRC 113678.</title>
        <authorList>
            <person name="Komaki H."/>
            <person name="Tamura T."/>
        </authorList>
    </citation>
    <scope>NUCLEOTIDE SEQUENCE</scope>
    <source>
        <strain evidence="5">N11-34</strain>
    </source>
</reference>
<evidence type="ECO:0000313" key="5">
    <source>
        <dbReference type="EMBL" id="GHJ32357.1"/>
    </source>
</evidence>
<name>A0ABQ3U9S2_STRHY</name>
<dbReference type="CDD" id="cd06124">
    <property type="entry name" value="cupin_NimR-like_N"/>
    <property type="match status" value="1"/>
</dbReference>
<dbReference type="PROSITE" id="PS01124">
    <property type="entry name" value="HTH_ARAC_FAMILY_2"/>
    <property type="match status" value="1"/>
</dbReference>